<dbReference type="InterPro" id="IPR025159">
    <property type="entry name" value="AbiEi_N"/>
</dbReference>
<dbReference type="RefSeq" id="WP_163774195.1">
    <property type="nucleotide sequence ID" value="NZ_JAAGXA010000019.1"/>
</dbReference>
<dbReference type="Pfam" id="PF13338">
    <property type="entry name" value="AbiEi_4"/>
    <property type="match status" value="1"/>
</dbReference>
<evidence type="ECO:0000313" key="4">
    <source>
        <dbReference type="Proteomes" id="UP000468687"/>
    </source>
</evidence>
<comment type="caution">
    <text evidence="3">The sequence shown here is derived from an EMBL/GenBank/DDBJ whole genome shotgun (WGS) entry which is preliminary data.</text>
</comment>
<dbReference type="SUPFAM" id="SSF52980">
    <property type="entry name" value="Restriction endonuclease-like"/>
    <property type="match status" value="1"/>
</dbReference>
<proteinExistence type="predicted"/>
<accession>A0A6P0HP39</accession>
<dbReference type="EMBL" id="JAAGXA010000019">
    <property type="protein sequence ID" value="NEN80383.1"/>
    <property type="molecule type" value="Genomic_DNA"/>
</dbReference>
<dbReference type="AlphaFoldDB" id="A0A6P0HP39"/>
<organism evidence="3 4">
    <name type="scientific">Nocardioides zeae</name>
    <dbReference type="NCBI Taxonomy" id="1457234"/>
    <lineage>
        <taxon>Bacteria</taxon>
        <taxon>Bacillati</taxon>
        <taxon>Actinomycetota</taxon>
        <taxon>Actinomycetes</taxon>
        <taxon>Propionibacteriales</taxon>
        <taxon>Nocardioidaceae</taxon>
        <taxon>Nocardioides</taxon>
    </lineage>
</organism>
<protein>
    <submittedName>
        <fullName evidence="3">DUF559 domain-containing protein</fullName>
    </submittedName>
</protein>
<keyword evidence="4" id="KW-1185">Reference proteome</keyword>
<dbReference type="InterPro" id="IPR007569">
    <property type="entry name" value="DUF559"/>
</dbReference>
<dbReference type="Pfam" id="PF04480">
    <property type="entry name" value="DUF559"/>
    <property type="match status" value="1"/>
</dbReference>
<feature type="domain" description="AbiEi antitoxin N-terminal" evidence="2">
    <location>
        <begin position="11"/>
        <end position="50"/>
    </location>
</feature>
<dbReference type="Proteomes" id="UP000468687">
    <property type="component" value="Unassembled WGS sequence"/>
</dbReference>
<evidence type="ECO:0000313" key="3">
    <source>
        <dbReference type="EMBL" id="NEN80383.1"/>
    </source>
</evidence>
<evidence type="ECO:0000259" key="2">
    <source>
        <dbReference type="Pfam" id="PF13338"/>
    </source>
</evidence>
<name>A0A6P0HP39_9ACTN</name>
<sequence>MDELTPAERVARCGGLATRAQIARCRPRAITAAVASGQIVRVRRGLYRLPDIDRAVRLAAECGGQVALLHAAQAHGWEVALLPDRPTVKLSPGGHARTGVDTIWGEVDASTGRVTSQRLTVLDCARRLPLRDSLPVLDSALRHGYDAATLLADARSVRGKGAARARRAAALASGLAANPFESRLRALAVEAGLDVRPQVTIGLPAETRGTAPATVRPDVVDVGRRLVLEADSWEFHGTKEAFQADCLRYTALTVAGWTVLRFTWWQVMHDPEWVVTCLARYA</sequence>
<evidence type="ECO:0000259" key="1">
    <source>
        <dbReference type="Pfam" id="PF04480"/>
    </source>
</evidence>
<gene>
    <name evidence="3" type="ORF">G3T38_19180</name>
</gene>
<reference evidence="3 4" key="1">
    <citation type="journal article" date="2014" name="Int. J. Syst. Evol. Microbiol.">
        <title>Nocardioides zeae sp. nov., isolated from the stem of Zea mays.</title>
        <authorList>
            <person name="Glaeser S.P."/>
            <person name="McInroy J.A."/>
            <person name="Busse H.J."/>
            <person name="Kampfer P."/>
        </authorList>
    </citation>
    <scope>NUCLEOTIDE SEQUENCE [LARGE SCALE GENOMIC DNA]</scope>
    <source>
        <strain evidence="3 4">JCM 30728</strain>
    </source>
</reference>
<dbReference type="InterPro" id="IPR011335">
    <property type="entry name" value="Restrct_endonuc-II-like"/>
</dbReference>
<feature type="domain" description="DUF559" evidence="1">
    <location>
        <begin position="220"/>
        <end position="276"/>
    </location>
</feature>